<feature type="transmembrane region" description="Helical" evidence="1">
    <location>
        <begin position="61"/>
        <end position="83"/>
    </location>
</feature>
<evidence type="ECO:0008006" key="4">
    <source>
        <dbReference type="Google" id="ProtNLM"/>
    </source>
</evidence>
<evidence type="ECO:0000313" key="2">
    <source>
        <dbReference type="EMBL" id="NME42889.1"/>
    </source>
</evidence>
<keyword evidence="1" id="KW-1133">Transmembrane helix</keyword>
<keyword evidence="1" id="KW-0472">Membrane</keyword>
<dbReference type="InterPro" id="IPR002798">
    <property type="entry name" value="SpoIIM-like"/>
</dbReference>
<sequence>MKIKLSELIKLELASIIILLFLTFSFYCLFFKNIETTSIIPQRPTLGIAYTLKLVFQNMRVYFVTFLLFMISPVPILYNWFILLCNIGYNIKIVGINTTLHQLLPHGLLEVPTIILYQYLSYKMMMIAYKYKNSNALLMFIKENKSYFILIPLLVVTSSFIEGLIG</sequence>
<dbReference type="Pfam" id="PF01944">
    <property type="entry name" value="SpoIIM"/>
    <property type="match status" value="1"/>
</dbReference>
<feature type="transmembrane region" description="Helical" evidence="1">
    <location>
        <begin position="103"/>
        <end position="122"/>
    </location>
</feature>
<dbReference type="Proteomes" id="UP000563853">
    <property type="component" value="Unassembled WGS sequence"/>
</dbReference>
<accession>A0A848CB88</accession>
<evidence type="ECO:0000313" key="3">
    <source>
        <dbReference type="Proteomes" id="UP000563853"/>
    </source>
</evidence>
<proteinExistence type="predicted"/>
<dbReference type="EMBL" id="JABAFP010000040">
    <property type="protein sequence ID" value="NME42889.1"/>
    <property type="molecule type" value="Genomic_DNA"/>
</dbReference>
<evidence type="ECO:0000256" key="1">
    <source>
        <dbReference type="SAM" id="Phobius"/>
    </source>
</evidence>
<protein>
    <recommendedName>
        <fullName evidence="4">Stage II sporulation protein M</fullName>
    </recommendedName>
</protein>
<dbReference type="AlphaFoldDB" id="A0A848CB88"/>
<feature type="transmembrane region" description="Helical" evidence="1">
    <location>
        <begin position="13"/>
        <end position="31"/>
    </location>
</feature>
<comment type="caution">
    <text evidence="2">The sequence shown here is derived from an EMBL/GenBank/DDBJ whole genome shotgun (WGS) entry which is preliminary data.</text>
</comment>
<reference evidence="2 3" key="1">
    <citation type="submission" date="2020-04" db="EMBL/GenBank/DDBJ databases">
        <authorList>
            <person name="Hitch T.C.A."/>
            <person name="Wylensek D."/>
            <person name="Clavel T."/>
        </authorList>
    </citation>
    <scope>NUCLEOTIDE SEQUENCE [LARGE SCALE GENOMIC DNA]</scope>
    <source>
        <strain evidence="2 3">WCA-389-WT-5H1</strain>
    </source>
</reference>
<organism evidence="2 3">
    <name type="scientific">Ligilactobacillus agilis</name>
    <dbReference type="NCBI Taxonomy" id="1601"/>
    <lineage>
        <taxon>Bacteria</taxon>
        <taxon>Bacillati</taxon>
        <taxon>Bacillota</taxon>
        <taxon>Bacilli</taxon>
        <taxon>Lactobacillales</taxon>
        <taxon>Lactobacillaceae</taxon>
        <taxon>Ligilactobacillus</taxon>
    </lineage>
</organism>
<gene>
    <name evidence="2" type="ORF">HF863_08965</name>
</gene>
<feature type="transmembrane region" description="Helical" evidence="1">
    <location>
        <begin position="147"/>
        <end position="165"/>
    </location>
</feature>
<dbReference type="RefSeq" id="WP_170091988.1">
    <property type="nucleotide sequence ID" value="NZ_JABAFP010000040.1"/>
</dbReference>
<name>A0A848CB88_9LACO</name>
<keyword evidence="1" id="KW-0812">Transmembrane</keyword>